<evidence type="ECO:0000313" key="1">
    <source>
        <dbReference type="EMBL" id="KAJ2808076.1"/>
    </source>
</evidence>
<proteinExistence type="predicted"/>
<protein>
    <submittedName>
        <fullName evidence="1">Uncharacterized protein</fullName>
    </submittedName>
</protein>
<organism evidence="1 2">
    <name type="scientific">Coemansia guatemalensis</name>
    <dbReference type="NCBI Taxonomy" id="2761395"/>
    <lineage>
        <taxon>Eukaryota</taxon>
        <taxon>Fungi</taxon>
        <taxon>Fungi incertae sedis</taxon>
        <taxon>Zoopagomycota</taxon>
        <taxon>Kickxellomycotina</taxon>
        <taxon>Kickxellomycetes</taxon>
        <taxon>Kickxellales</taxon>
        <taxon>Kickxellaceae</taxon>
        <taxon>Coemansia</taxon>
    </lineage>
</organism>
<sequence>MDSSGSTLEAAYNKNKAELTSHPKTAALVKAFDAPPSLMGYSLDDLRSQTDPGFVQAPGPVVDAPTTAQMASSKQPPSYYLAYNDNDANRILWFKVDVTNEGHEIVSDSGWRSKQPAKS</sequence>
<dbReference type="Proteomes" id="UP001140094">
    <property type="component" value="Unassembled WGS sequence"/>
</dbReference>
<dbReference type="OrthoDB" id="5540799at2759"/>
<accession>A0A9W8HZZ6</accession>
<evidence type="ECO:0000313" key="2">
    <source>
        <dbReference type="Proteomes" id="UP001140094"/>
    </source>
</evidence>
<reference evidence="1" key="1">
    <citation type="submission" date="2022-07" db="EMBL/GenBank/DDBJ databases">
        <title>Phylogenomic reconstructions and comparative analyses of Kickxellomycotina fungi.</title>
        <authorList>
            <person name="Reynolds N.K."/>
            <person name="Stajich J.E."/>
            <person name="Barry K."/>
            <person name="Grigoriev I.V."/>
            <person name="Crous P."/>
            <person name="Smith M.E."/>
        </authorList>
    </citation>
    <scope>NUCLEOTIDE SEQUENCE</scope>
    <source>
        <strain evidence="1">NRRL 1565</strain>
    </source>
</reference>
<name>A0A9W8HZZ6_9FUNG</name>
<dbReference type="AlphaFoldDB" id="A0A9W8HZZ6"/>
<dbReference type="EMBL" id="JANBUO010000068">
    <property type="protein sequence ID" value="KAJ2808076.1"/>
    <property type="molecule type" value="Genomic_DNA"/>
</dbReference>
<keyword evidence="2" id="KW-1185">Reference proteome</keyword>
<comment type="caution">
    <text evidence="1">The sequence shown here is derived from an EMBL/GenBank/DDBJ whole genome shotgun (WGS) entry which is preliminary data.</text>
</comment>
<gene>
    <name evidence="1" type="ORF">H4R20_001013</name>
</gene>